<dbReference type="Proteomes" id="UP000010809">
    <property type="component" value="Chromosome"/>
</dbReference>
<gene>
    <name evidence="5" type="ordered locus">TVNIR_0881</name>
</gene>
<dbReference type="CDD" id="cd05907">
    <property type="entry name" value="VL_LC_FACS_like"/>
    <property type="match status" value="1"/>
</dbReference>
<dbReference type="PANTHER" id="PTHR43272">
    <property type="entry name" value="LONG-CHAIN-FATTY-ACID--COA LIGASE"/>
    <property type="match status" value="1"/>
</dbReference>
<keyword evidence="6" id="KW-1185">Reference proteome</keyword>
<dbReference type="InterPro" id="IPR020845">
    <property type="entry name" value="AMP-binding_CS"/>
</dbReference>
<evidence type="ECO:0000256" key="2">
    <source>
        <dbReference type="ARBA" id="ARBA00022840"/>
    </source>
</evidence>
<dbReference type="AlphaFoldDB" id="L0DW44"/>
<dbReference type="HOGENOM" id="CLU_000022_45_5_6"/>
<keyword evidence="2" id="KW-0067">ATP-binding</keyword>
<keyword evidence="1" id="KW-0547">Nucleotide-binding</keyword>
<dbReference type="PATRIC" id="fig|1255043.3.peg.887"/>
<dbReference type="eggNOG" id="COG1022">
    <property type="taxonomic scope" value="Bacteria"/>
</dbReference>
<evidence type="ECO:0000313" key="5">
    <source>
        <dbReference type="EMBL" id="AGA32571.1"/>
    </source>
</evidence>
<dbReference type="SUPFAM" id="SSF56801">
    <property type="entry name" value="Acetyl-CoA synthetase-like"/>
    <property type="match status" value="1"/>
</dbReference>
<dbReference type="PANTHER" id="PTHR43272:SF33">
    <property type="entry name" value="AMP-BINDING DOMAIN-CONTAINING PROTEIN-RELATED"/>
    <property type="match status" value="1"/>
</dbReference>
<name>L0DW44_THIND</name>
<evidence type="ECO:0000313" key="6">
    <source>
        <dbReference type="Proteomes" id="UP000010809"/>
    </source>
</evidence>
<sequence>MGASSRERRRHPAPDSDHRSTMTTTVITPERAGSLAGLFRERVEASPHKVAYRQFDAARGSWTRSTWAEMACEVGRWQMALKREGLEPGDRVAMMLRNCREWITFDQAALGLGLVTVPLYTDDRPDNVAYIVEQAGVKLLLLEDRTQWQRLLPVRDRLQTVTTIVSLRGFDDDSVPGDPRLTAAADWLFGLEGDLVTRLEEPDSLATIVYTSGTTGRPKGVMLSHRALLFNAHAASRCAPLGGEDVFLSFLPLSHTLERTAGCFLPMVVGAEVVFARSIPQLAEDLRVVQPTVLVSVPRIYESVYAKIQAGLKQKSALARLLFRTTVDAGWARFEHIQQRAGWSPRLLLWPLLGRLVAHKVLERLGGRLEYAVCGGAPLPPSIARFFIGLGLPVYHGYGLTEASPVVTVNRPDENLPASIGKPLPGVEIRIGEQDELLTRSPSVMLGYWRDDEATAATIDPDGWLHTGDKARIDAQGFVFITGRIKDIIVLGNGEKVPPADMEMSIQLDPLFDQVLVIGEGRAFLSALVVLDAAAWREYARELDVNPDGDDDLRSRFVERSLLARVQAQLKDFPGYARIRRLTALREPWTIDDGLLTPTLKMKRERILARHRDDVERMYADYAES</sequence>
<evidence type="ECO:0000259" key="4">
    <source>
        <dbReference type="Pfam" id="PF00501"/>
    </source>
</evidence>
<feature type="domain" description="AMP-dependent synthetase/ligase" evidence="4">
    <location>
        <begin position="39"/>
        <end position="449"/>
    </location>
</feature>
<dbReference type="Pfam" id="PF00501">
    <property type="entry name" value="AMP-binding"/>
    <property type="match status" value="1"/>
</dbReference>
<dbReference type="GO" id="GO:0016020">
    <property type="term" value="C:membrane"/>
    <property type="evidence" value="ECO:0007669"/>
    <property type="project" value="TreeGrafter"/>
</dbReference>
<keyword evidence="5" id="KW-0436">Ligase</keyword>
<dbReference type="InterPro" id="IPR000873">
    <property type="entry name" value="AMP-dep_synth/lig_dom"/>
</dbReference>
<evidence type="ECO:0000256" key="1">
    <source>
        <dbReference type="ARBA" id="ARBA00022741"/>
    </source>
</evidence>
<proteinExistence type="predicted"/>
<accession>L0DW44</accession>
<organism evidence="5 6">
    <name type="scientific">Thioalkalivibrio nitratireducens (strain DSM 14787 / UNIQEM 213 / ALEN2)</name>
    <dbReference type="NCBI Taxonomy" id="1255043"/>
    <lineage>
        <taxon>Bacteria</taxon>
        <taxon>Pseudomonadati</taxon>
        <taxon>Pseudomonadota</taxon>
        <taxon>Gammaproteobacteria</taxon>
        <taxon>Chromatiales</taxon>
        <taxon>Ectothiorhodospiraceae</taxon>
        <taxon>Thioalkalivibrio</taxon>
    </lineage>
</organism>
<feature type="region of interest" description="Disordered" evidence="3">
    <location>
        <begin position="1"/>
        <end position="23"/>
    </location>
</feature>
<dbReference type="Pfam" id="PF23562">
    <property type="entry name" value="AMP-binding_C_3"/>
    <property type="match status" value="1"/>
</dbReference>
<evidence type="ECO:0000256" key="3">
    <source>
        <dbReference type="SAM" id="MobiDB-lite"/>
    </source>
</evidence>
<dbReference type="KEGG" id="tni:TVNIR_0881"/>
<protein>
    <submittedName>
        <fullName evidence="5">Long-chain-fatty-acid--CoA ligase</fullName>
        <ecNumber evidence="5">6.2.1.3</ecNumber>
    </submittedName>
</protein>
<dbReference type="GO" id="GO:0005524">
    <property type="term" value="F:ATP binding"/>
    <property type="evidence" value="ECO:0007669"/>
    <property type="project" value="UniProtKB-KW"/>
</dbReference>
<dbReference type="PROSITE" id="PS00455">
    <property type="entry name" value="AMP_BINDING"/>
    <property type="match status" value="1"/>
</dbReference>
<dbReference type="EC" id="6.2.1.3" evidence="5"/>
<reference evidence="5" key="1">
    <citation type="submission" date="2015-12" db="EMBL/GenBank/DDBJ databases">
        <authorList>
            <person name="Tikhonova T.V."/>
            <person name="Pavlov A.R."/>
            <person name="Beletsky A.V."/>
            <person name="Mardanov A.V."/>
            <person name="Sorokin D.Y."/>
            <person name="Ravin N.V."/>
            <person name="Popov V.O."/>
        </authorList>
    </citation>
    <scope>NUCLEOTIDE SEQUENCE</scope>
    <source>
        <strain evidence="5">DSM 14787</strain>
    </source>
</reference>
<dbReference type="EMBL" id="CP003989">
    <property type="protein sequence ID" value="AGA32571.1"/>
    <property type="molecule type" value="Genomic_DNA"/>
</dbReference>
<dbReference type="Gene3D" id="3.40.50.12780">
    <property type="entry name" value="N-terminal domain of ligase-like"/>
    <property type="match status" value="1"/>
</dbReference>
<dbReference type="GO" id="GO:0004467">
    <property type="term" value="F:long-chain fatty acid-CoA ligase activity"/>
    <property type="evidence" value="ECO:0007669"/>
    <property type="project" value="UniProtKB-EC"/>
</dbReference>
<dbReference type="STRING" id="1255043.TVNIR_0881"/>
<dbReference type="InterPro" id="IPR042099">
    <property type="entry name" value="ANL_N_sf"/>
</dbReference>